<dbReference type="GO" id="GO:0030428">
    <property type="term" value="C:cell septum"/>
    <property type="evidence" value="ECO:0007669"/>
    <property type="project" value="TreeGrafter"/>
</dbReference>
<comment type="function">
    <text evidence="9">Activator of cell division through the inhibition of FtsZ GTPase activity, therefore promoting FtsZ assembly into bundles of protofilaments necessary for the formation of the division Z ring. It is recruited early at mid-cell but it is not essential for cell division.</text>
</comment>
<dbReference type="GO" id="GO:0043093">
    <property type="term" value="P:FtsZ-dependent cytokinesis"/>
    <property type="evidence" value="ECO:0007669"/>
    <property type="project" value="TreeGrafter"/>
</dbReference>
<gene>
    <name evidence="12" type="ORF">M6D89_11710</name>
</gene>
<evidence type="ECO:0000256" key="4">
    <source>
        <dbReference type="ARBA" id="ARBA00022490"/>
    </source>
</evidence>
<comment type="similarity">
    <text evidence="2">Belongs to the ZapA family. Type 1 subfamily.</text>
</comment>
<dbReference type="EMBL" id="JAMFTH010000003">
    <property type="protein sequence ID" value="MCP8899966.1"/>
    <property type="molecule type" value="Genomic_DNA"/>
</dbReference>
<evidence type="ECO:0000256" key="8">
    <source>
        <dbReference type="ARBA" id="ARBA00023306"/>
    </source>
</evidence>
<dbReference type="Proteomes" id="UP001139319">
    <property type="component" value="Unassembled WGS sequence"/>
</dbReference>
<dbReference type="RefSeq" id="WP_253968258.1">
    <property type="nucleotide sequence ID" value="NZ_JAMFTH010000003.1"/>
</dbReference>
<comment type="subunit">
    <text evidence="10">Homodimer. Interacts with FtsZ.</text>
</comment>
<accession>A0A9X2KTI6</accession>
<evidence type="ECO:0000256" key="1">
    <source>
        <dbReference type="ARBA" id="ARBA00004496"/>
    </source>
</evidence>
<evidence type="ECO:0000256" key="5">
    <source>
        <dbReference type="ARBA" id="ARBA00022618"/>
    </source>
</evidence>
<keyword evidence="4" id="KW-0963">Cytoplasm</keyword>
<protein>
    <recommendedName>
        <fullName evidence="3">Cell division protein ZapA</fullName>
    </recommendedName>
    <alternativeName>
        <fullName evidence="11">Z ring-associated protein ZapA</fullName>
    </alternativeName>
</protein>
<proteinExistence type="inferred from homology"/>
<comment type="subcellular location">
    <subcellularLocation>
        <location evidence="1">Cytoplasm</location>
    </subcellularLocation>
</comment>
<dbReference type="SUPFAM" id="SSF102829">
    <property type="entry name" value="Cell division protein ZapA-like"/>
    <property type="match status" value="1"/>
</dbReference>
<dbReference type="AlphaFoldDB" id="A0A9X2KTI6"/>
<dbReference type="InterPro" id="IPR007838">
    <property type="entry name" value="Cell_div_ZapA-like"/>
</dbReference>
<dbReference type="InterPro" id="IPR036192">
    <property type="entry name" value="Cell_div_ZapA-like_sf"/>
</dbReference>
<keyword evidence="5 12" id="KW-0132">Cell division</keyword>
<dbReference type="Gene3D" id="3.30.160.880">
    <property type="entry name" value="Cell division protein ZapA protomer, N-terminal domain"/>
    <property type="match status" value="1"/>
</dbReference>
<dbReference type="Pfam" id="PF05164">
    <property type="entry name" value="ZapA"/>
    <property type="match status" value="1"/>
</dbReference>
<evidence type="ECO:0000256" key="2">
    <source>
        <dbReference type="ARBA" id="ARBA00010074"/>
    </source>
</evidence>
<evidence type="ECO:0000256" key="11">
    <source>
        <dbReference type="ARBA" id="ARBA00033158"/>
    </source>
</evidence>
<keyword evidence="13" id="KW-1185">Reference proteome</keyword>
<name>A0A9X2KTI6_9GAMM</name>
<evidence type="ECO:0000256" key="3">
    <source>
        <dbReference type="ARBA" id="ARBA00015195"/>
    </source>
</evidence>
<dbReference type="InterPro" id="IPR042233">
    <property type="entry name" value="Cell_div_ZapA_N"/>
</dbReference>
<organism evidence="12 13">
    <name type="scientific">Gilvimarinus xylanilyticus</name>
    <dbReference type="NCBI Taxonomy" id="2944139"/>
    <lineage>
        <taxon>Bacteria</taxon>
        <taxon>Pseudomonadati</taxon>
        <taxon>Pseudomonadota</taxon>
        <taxon>Gammaproteobacteria</taxon>
        <taxon>Cellvibrionales</taxon>
        <taxon>Cellvibrionaceae</taxon>
        <taxon>Gilvimarinus</taxon>
    </lineage>
</organism>
<evidence type="ECO:0000256" key="10">
    <source>
        <dbReference type="ARBA" id="ARBA00026068"/>
    </source>
</evidence>
<reference evidence="12" key="1">
    <citation type="submission" date="2022-05" db="EMBL/GenBank/DDBJ databases">
        <authorList>
            <person name="Sun H.-N."/>
        </authorList>
    </citation>
    <scope>NUCLEOTIDE SEQUENCE</scope>
    <source>
        <strain evidence="12">HB14</strain>
    </source>
</reference>
<evidence type="ECO:0000256" key="7">
    <source>
        <dbReference type="ARBA" id="ARBA00023210"/>
    </source>
</evidence>
<dbReference type="PANTHER" id="PTHR34981:SF1">
    <property type="entry name" value="CELL DIVISION PROTEIN ZAPA"/>
    <property type="match status" value="1"/>
</dbReference>
<dbReference type="GO" id="GO:0032153">
    <property type="term" value="C:cell division site"/>
    <property type="evidence" value="ECO:0007669"/>
    <property type="project" value="TreeGrafter"/>
</dbReference>
<dbReference type="Gene3D" id="1.20.5.50">
    <property type="match status" value="1"/>
</dbReference>
<dbReference type="PANTHER" id="PTHR34981">
    <property type="entry name" value="CELL DIVISION PROTEIN ZAPA"/>
    <property type="match status" value="1"/>
</dbReference>
<evidence type="ECO:0000256" key="9">
    <source>
        <dbReference type="ARBA" id="ARBA00024910"/>
    </source>
</evidence>
<evidence type="ECO:0000256" key="6">
    <source>
        <dbReference type="ARBA" id="ARBA00023054"/>
    </source>
</evidence>
<sequence>MSNETIHVRILDKDYQVACPADERSALIESAQILDQRMRQIKSSGGVIGLERIAVMAALNLSHELLLAQTSGAAQTIDSSVINRMQEKIESQLDELGPVHTN</sequence>
<dbReference type="GO" id="GO:0000917">
    <property type="term" value="P:division septum assembly"/>
    <property type="evidence" value="ECO:0007669"/>
    <property type="project" value="UniProtKB-KW"/>
</dbReference>
<keyword evidence="6" id="KW-0175">Coiled coil</keyword>
<dbReference type="GO" id="GO:0000921">
    <property type="term" value="P:septin ring assembly"/>
    <property type="evidence" value="ECO:0007669"/>
    <property type="project" value="TreeGrafter"/>
</dbReference>
<comment type="caution">
    <text evidence="12">The sequence shown here is derived from an EMBL/GenBank/DDBJ whole genome shotgun (WGS) entry which is preliminary data.</text>
</comment>
<keyword evidence="8" id="KW-0131">Cell cycle</keyword>
<keyword evidence="7" id="KW-0717">Septation</keyword>
<evidence type="ECO:0000313" key="13">
    <source>
        <dbReference type="Proteomes" id="UP001139319"/>
    </source>
</evidence>
<evidence type="ECO:0000313" key="12">
    <source>
        <dbReference type="EMBL" id="MCP8899966.1"/>
    </source>
</evidence>
<reference evidence="12" key="2">
    <citation type="submission" date="2023-01" db="EMBL/GenBank/DDBJ databases">
        <title>Gilvimarinus xylanilyticus HB14 isolated from Caulerpa lentillifera aquaculture base in Hainan, China.</title>
        <authorList>
            <person name="Zhang Y.-J."/>
        </authorList>
    </citation>
    <scope>NUCLEOTIDE SEQUENCE</scope>
    <source>
        <strain evidence="12">HB14</strain>
    </source>
</reference>
<dbReference type="GO" id="GO:0005829">
    <property type="term" value="C:cytosol"/>
    <property type="evidence" value="ECO:0007669"/>
    <property type="project" value="TreeGrafter"/>
</dbReference>